<evidence type="ECO:0000256" key="1">
    <source>
        <dbReference type="ARBA" id="ARBA00000815"/>
    </source>
</evidence>
<comment type="cofactor">
    <cofactor evidence="7">
        <name>a divalent metal cation</name>
        <dbReference type="ChEBI" id="CHEBI:60240"/>
    </cofactor>
    <text evidence="7">Binds 1 divalent metal cation per subunit.</text>
</comment>
<dbReference type="RefSeq" id="WP_129821674.1">
    <property type="nucleotide sequence ID" value="NZ_RCYV01000018.1"/>
</dbReference>
<comment type="catalytic activity">
    <reaction evidence="1 7">
        <text>a ribonucleoside 5'-phosphate + H2O = a ribonucleoside + phosphate</text>
        <dbReference type="Rhea" id="RHEA:12484"/>
        <dbReference type="ChEBI" id="CHEBI:15377"/>
        <dbReference type="ChEBI" id="CHEBI:18254"/>
        <dbReference type="ChEBI" id="CHEBI:43474"/>
        <dbReference type="ChEBI" id="CHEBI:58043"/>
        <dbReference type="EC" id="3.1.3.5"/>
    </reaction>
</comment>
<dbReference type="NCBIfam" id="TIGR00087">
    <property type="entry name" value="surE"/>
    <property type="match status" value="1"/>
</dbReference>
<dbReference type="GO" id="GO:0004309">
    <property type="term" value="F:exopolyphosphatase activity"/>
    <property type="evidence" value="ECO:0007669"/>
    <property type="project" value="TreeGrafter"/>
</dbReference>
<feature type="binding site" evidence="7">
    <location>
        <position position="94"/>
    </location>
    <ligand>
        <name>a divalent metal cation</name>
        <dbReference type="ChEBI" id="CHEBI:60240"/>
    </ligand>
</feature>
<feature type="binding site" evidence="7">
    <location>
        <position position="9"/>
    </location>
    <ligand>
        <name>a divalent metal cation</name>
        <dbReference type="ChEBI" id="CHEBI:60240"/>
    </ligand>
</feature>
<evidence type="ECO:0000256" key="4">
    <source>
        <dbReference type="ARBA" id="ARBA00022723"/>
    </source>
</evidence>
<dbReference type="PANTHER" id="PTHR30457">
    <property type="entry name" value="5'-NUCLEOTIDASE SURE"/>
    <property type="match status" value="1"/>
</dbReference>
<organism evidence="8">
    <name type="scientific">Turicibacter sanguinis</name>
    <dbReference type="NCBI Taxonomy" id="154288"/>
    <lineage>
        <taxon>Bacteria</taxon>
        <taxon>Bacillati</taxon>
        <taxon>Bacillota</taxon>
        <taxon>Erysipelotrichia</taxon>
        <taxon>Erysipelotrichales</taxon>
        <taxon>Turicibacteraceae</taxon>
        <taxon>Turicibacter</taxon>
    </lineage>
</organism>
<dbReference type="EMBL" id="WMQV01000018">
    <property type="protein sequence ID" value="MTL94558.1"/>
    <property type="molecule type" value="Genomic_DNA"/>
</dbReference>
<keyword evidence="6 7" id="KW-0378">Hydrolase</keyword>
<evidence type="ECO:0000313" key="8">
    <source>
        <dbReference type="EMBL" id="MTL94558.1"/>
    </source>
</evidence>
<dbReference type="AlphaFoldDB" id="A0A6G2CQ83"/>
<comment type="function">
    <text evidence="7">Nucleotidase that shows phosphatase activity on nucleoside 5'-monophosphates.</text>
</comment>
<protein>
    <recommendedName>
        <fullName evidence="7">5'-nucleotidase SurE</fullName>
        <ecNumber evidence="7">3.1.3.5</ecNumber>
    </recommendedName>
    <alternativeName>
        <fullName evidence="7">Nucleoside 5'-monophosphate phosphohydrolase</fullName>
    </alternativeName>
</protein>
<dbReference type="HAMAP" id="MF_00060">
    <property type="entry name" value="SurE"/>
    <property type="match status" value="1"/>
</dbReference>
<keyword evidence="5 7" id="KW-0547">Nucleotide-binding</keyword>
<dbReference type="GO" id="GO:0046872">
    <property type="term" value="F:metal ion binding"/>
    <property type="evidence" value="ECO:0007669"/>
    <property type="project" value="UniProtKB-UniRule"/>
</dbReference>
<sequence>MKILITNDDGIKAPGIAALAEIASKFGDIYVIAPHQNNSAVGHGITMRRPLKAYIESIPYTKLAYGIDGTPADCVKYALGHLKIQPDLVLSGINDERNVGTDVLYSGTVSGALEANLCGYPSIAVSTTESNFEVVKKYLPQLFEKLFSQKLESNITFNINFPSLTEPKGIKVASLGVTRYDEVYVEEDGGHKLSGPFIDIEQSEDTDVKSIQKGYITITPLKIKLDDDDKIKELQKLFVTIQPIK</sequence>
<dbReference type="EC" id="3.1.3.5" evidence="7"/>
<dbReference type="GO" id="GO:0000166">
    <property type="term" value="F:nucleotide binding"/>
    <property type="evidence" value="ECO:0007669"/>
    <property type="project" value="UniProtKB-KW"/>
</dbReference>
<comment type="caution">
    <text evidence="8">The sequence shown here is derived from an EMBL/GenBank/DDBJ whole genome shotgun (WGS) entry which is preliminary data.</text>
</comment>
<dbReference type="SUPFAM" id="SSF64167">
    <property type="entry name" value="SurE-like"/>
    <property type="match status" value="1"/>
</dbReference>
<dbReference type="InterPro" id="IPR036523">
    <property type="entry name" value="SurE-like_sf"/>
</dbReference>
<feature type="binding site" evidence="7">
    <location>
        <position position="39"/>
    </location>
    <ligand>
        <name>a divalent metal cation</name>
        <dbReference type="ChEBI" id="CHEBI:60240"/>
    </ligand>
</feature>
<gene>
    <name evidence="7 8" type="primary">surE</name>
    <name evidence="8" type="ORF">GMA64_08480</name>
</gene>
<feature type="binding site" evidence="7">
    <location>
        <position position="8"/>
    </location>
    <ligand>
        <name>a divalent metal cation</name>
        <dbReference type="ChEBI" id="CHEBI:60240"/>
    </ligand>
</feature>
<dbReference type="Gene3D" id="3.40.1210.10">
    <property type="entry name" value="Survival protein SurE-like phosphatase/nucleotidase"/>
    <property type="match status" value="1"/>
</dbReference>
<keyword evidence="4 7" id="KW-0479">Metal-binding</keyword>
<dbReference type="GO" id="GO:0005737">
    <property type="term" value="C:cytoplasm"/>
    <property type="evidence" value="ECO:0007669"/>
    <property type="project" value="UniProtKB-SubCell"/>
</dbReference>
<evidence type="ECO:0000256" key="3">
    <source>
        <dbReference type="ARBA" id="ARBA00022490"/>
    </source>
</evidence>
<dbReference type="Pfam" id="PF01975">
    <property type="entry name" value="SurE"/>
    <property type="match status" value="1"/>
</dbReference>
<evidence type="ECO:0000256" key="7">
    <source>
        <dbReference type="HAMAP-Rule" id="MF_00060"/>
    </source>
</evidence>
<dbReference type="InterPro" id="IPR030048">
    <property type="entry name" value="SurE"/>
</dbReference>
<evidence type="ECO:0000256" key="6">
    <source>
        <dbReference type="ARBA" id="ARBA00022801"/>
    </source>
</evidence>
<dbReference type="PANTHER" id="PTHR30457:SF12">
    <property type="entry name" value="5'_3'-NUCLEOTIDASE SURE"/>
    <property type="match status" value="1"/>
</dbReference>
<evidence type="ECO:0000256" key="2">
    <source>
        <dbReference type="ARBA" id="ARBA00011062"/>
    </source>
</evidence>
<evidence type="ECO:0000256" key="5">
    <source>
        <dbReference type="ARBA" id="ARBA00022741"/>
    </source>
</evidence>
<proteinExistence type="inferred from homology"/>
<comment type="subcellular location">
    <subcellularLocation>
        <location evidence="7">Cytoplasm</location>
    </subcellularLocation>
</comment>
<comment type="similarity">
    <text evidence="2 7">Belongs to the SurE nucleotidase family.</text>
</comment>
<name>A0A6G2CQ83_9FIRM</name>
<dbReference type="GO" id="GO:0008254">
    <property type="term" value="F:3'-nucleotidase activity"/>
    <property type="evidence" value="ECO:0007669"/>
    <property type="project" value="TreeGrafter"/>
</dbReference>
<accession>A0A6G2CQ83</accession>
<keyword evidence="3 7" id="KW-0963">Cytoplasm</keyword>
<dbReference type="InterPro" id="IPR002828">
    <property type="entry name" value="SurE-like_Pase/nucleotidase"/>
</dbReference>
<reference evidence="8" key="1">
    <citation type="journal article" date="2019" name="Nat. Med.">
        <title>A library of human gut bacterial isolates paired with longitudinal multiomics data enables mechanistic microbiome research.</title>
        <authorList>
            <person name="Poyet M."/>
            <person name="Groussin M."/>
            <person name="Gibbons S.M."/>
            <person name="Avila-Pacheco J."/>
            <person name="Jiang X."/>
            <person name="Kearney S.M."/>
            <person name="Perrotta A.R."/>
            <person name="Berdy B."/>
            <person name="Zhao S."/>
            <person name="Lieberman T.D."/>
            <person name="Swanson P.K."/>
            <person name="Smith M."/>
            <person name="Roesemann S."/>
            <person name="Alexander J.E."/>
            <person name="Rich S.A."/>
            <person name="Livny J."/>
            <person name="Vlamakis H."/>
            <person name="Clish C."/>
            <person name="Bullock K."/>
            <person name="Deik A."/>
            <person name="Scott J."/>
            <person name="Pierce K.A."/>
            <person name="Xavier R.J."/>
            <person name="Alm E.J."/>
        </authorList>
    </citation>
    <scope>NUCLEOTIDE SEQUENCE</scope>
    <source>
        <strain evidence="8">BIOML-A179</strain>
    </source>
</reference>
<dbReference type="GO" id="GO:0008253">
    <property type="term" value="F:5'-nucleotidase activity"/>
    <property type="evidence" value="ECO:0007669"/>
    <property type="project" value="UniProtKB-UniRule"/>
</dbReference>